<name>A0A921IS22_9ACTN</name>
<accession>A0A921IS22</accession>
<comment type="caution">
    <text evidence="5">The sequence shown here is derived from an EMBL/GenBank/DDBJ whole genome shotgun (WGS) entry which is preliminary data.</text>
</comment>
<evidence type="ECO:0000259" key="4">
    <source>
        <dbReference type="PROSITE" id="PS50893"/>
    </source>
</evidence>
<dbReference type="InterPro" id="IPR027417">
    <property type="entry name" value="P-loop_NTPase"/>
</dbReference>
<gene>
    <name evidence="5" type="ORF">K8U80_06260</name>
</gene>
<dbReference type="EMBL" id="DYVF01000041">
    <property type="protein sequence ID" value="HJG30983.1"/>
    <property type="molecule type" value="Genomic_DNA"/>
</dbReference>
<protein>
    <submittedName>
        <fullName evidence="5">ABC transporter ATP-binding protein</fullName>
    </submittedName>
</protein>
<dbReference type="PANTHER" id="PTHR42939">
    <property type="entry name" value="ABC TRANSPORTER ATP-BINDING PROTEIN ALBC-RELATED"/>
    <property type="match status" value="1"/>
</dbReference>
<dbReference type="SMART" id="SM00382">
    <property type="entry name" value="AAA"/>
    <property type="match status" value="1"/>
</dbReference>
<dbReference type="Pfam" id="PF00005">
    <property type="entry name" value="ABC_tran"/>
    <property type="match status" value="1"/>
</dbReference>
<dbReference type="AlphaFoldDB" id="A0A921IS22"/>
<dbReference type="GO" id="GO:0005524">
    <property type="term" value="F:ATP binding"/>
    <property type="evidence" value="ECO:0007669"/>
    <property type="project" value="UniProtKB-KW"/>
</dbReference>
<organism evidence="5 6">
    <name type="scientific">Collinsella ihumii</name>
    <dbReference type="NCBI Taxonomy" id="1720204"/>
    <lineage>
        <taxon>Bacteria</taxon>
        <taxon>Bacillati</taxon>
        <taxon>Actinomycetota</taxon>
        <taxon>Coriobacteriia</taxon>
        <taxon>Coriobacteriales</taxon>
        <taxon>Coriobacteriaceae</taxon>
        <taxon>Collinsella</taxon>
    </lineage>
</organism>
<evidence type="ECO:0000313" key="5">
    <source>
        <dbReference type="EMBL" id="HJG30983.1"/>
    </source>
</evidence>
<dbReference type="InterPro" id="IPR003593">
    <property type="entry name" value="AAA+_ATPase"/>
</dbReference>
<dbReference type="SUPFAM" id="SSF52540">
    <property type="entry name" value="P-loop containing nucleoside triphosphate hydrolases"/>
    <property type="match status" value="1"/>
</dbReference>
<dbReference type="CDD" id="cd03230">
    <property type="entry name" value="ABC_DR_subfamily_A"/>
    <property type="match status" value="1"/>
</dbReference>
<reference evidence="5" key="1">
    <citation type="journal article" date="2021" name="PeerJ">
        <title>Extensive microbial diversity within the chicken gut microbiome revealed by metagenomics and culture.</title>
        <authorList>
            <person name="Gilroy R."/>
            <person name="Ravi A."/>
            <person name="Getino M."/>
            <person name="Pursley I."/>
            <person name="Horton D.L."/>
            <person name="Alikhan N.F."/>
            <person name="Baker D."/>
            <person name="Gharbi K."/>
            <person name="Hall N."/>
            <person name="Watson M."/>
            <person name="Adriaenssens E.M."/>
            <person name="Foster-Nyarko E."/>
            <person name="Jarju S."/>
            <person name="Secka A."/>
            <person name="Antonio M."/>
            <person name="Oren A."/>
            <person name="Chaudhuri R.R."/>
            <person name="La Ragione R."/>
            <person name="Hildebrand F."/>
            <person name="Pallen M.J."/>
        </authorList>
    </citation>
    <scope>NUCLEOTIDE SEQUENCE</scope>
    <source>
        <strain evidence="5">ChiGjej2B2-7701</strain>
    </source>
</reference>
<proteinExistence type="predicted"/>
<dbReference type="Gene3D" id="3.40.50.300">
    <property type="entry name" value="P-loop containing nucleotide triphosphate hydrolases"/>
    <property type="match status" value="1"/>
</dbReference>
<dbReference type="Proteomes" id="UP000746751">
    <property type="component" value="Unassembled WGS sequence"/>
</dbReference>
<dbReference type="InterPro" id="IPR051782">
    <property type="entry name" value="ABC_Transporter_VariousFunc"/>
</dbReference>
<sequence length="239" mass="26521">METSELFGISGLSAWYGTADPVIEDVALSIARGEVVGVIGMNGAGKTTLFKAIAGVLGTCRYEEARLDGQRVGLTDRAVKRRRIMVFSDERAFGNFTFLEYLSFVFRAYRTPLADCSRIVQGFGFERYVETPLRELSLGSRKKASLIAAFALSPDLLILDEPVNGLDFESTEYLYRLIRDYREHGSVLFSSHVLESVCLTCNRVLVLERTDGAGRIRKTFSGEEISPASIRSVLGHDEL</sequence>
<reference evidence="5" key="2">
    <citation type="submission" date="2021-09" db="EMBL/GenBank/DDBJ databases">
        <authorList>
            <person name="Gilroy R."/>
        </authorList>
    </citation>
    <scope>NUCLEOTIDE SEQUENCE</scope>
    <source>
        <strain evidence="5">ChiGjej2B2-7701</strain>
    </source>
</reference>
<keyword evidence="1" id="KW-0813">Transport</keyword>
<dbReference type="GO" id="GO:0016887">
    <property type="term" value="F:ATP hydrolysis activity"/>
    <property type="evidence" value="ECO:0007669"/>
    <property type="project" value="InterPro"/>
</dbReference>
<evidence type="ECO:0000313" key="6">
    <source>
        <dbReference type="Proteomes" id="UP000746751"/>
    </source>
</evidence>
<keyword evidence="3 5" id="KW-0067">ATP-binding</keyword>
<dbReference type="PROSITE" id="PS50893">
    <property type="entry name" value="ABC_TRANSPORTER_2"/>
    <property type="match status" value="1"/>
</dbReference>
<evidence type="ECO:0000256" key="1">
    <source>
        <dbReference type="ARBA" id="ARBA00022448"/>
    </source>
</evidence>
<dbReference type="PANTHER" id="PTHR42939:SF1">
    <property type="entry name" value="ABC TRANSPORTER ATP-BINDING PROTEIN ALBC-RELATED"/>
    <property type="match status" value="1"/>
</dbReference>
<feature type="domain" description="ABC transporter" evidence="4">
    <location>
        <begin position="1"/>
        <end position="232"/>
    </location>
</feature>
<evidence type="ECO:0000256" key="2">
    <source>
        <dbReference type="ARBA" id="ARBA00022741"/>
    </source>
</evidence>
<evidence type="ECO:0000256" key="3">
    <source>
        <dbReference type="ARBA" id="ARBA00022840"/>
    </source>
</evidence>
<dbReference type="InterPro" id="IPR003439">
    <property type="entry name" value="ABC_transporter-like_ATP-bd"/>
</dbReference>
<keyword evidence="2" id="KW-0547">Nucleotide-binding</keyword>